<dbReference type="GO" id="GO:0010304">
    <property type="term" value="P:PSII associated light-harvesting complex II catabolic process"/>
    <property type="evidence" value="ECO:0007669"/>
    <property type="project" value="TreeGrafter"/>
</dbReference>
<dbReference type="InterPro" id="IPR002347">
    <property type="entry name" value="SDR_fam"/>
</dbReference>
<dbReference type="Pfam" id="PF00106">
    <property type="entry name" value="adh_short"/>
    <property type="match status" value="1"/>
</dbReference>
<dbReference type="InterPro" id="IPR036291">
    <property type="entry name" value="NAD(P)-bd_dom_sf"/>
</dbReference>
<comment type="similarity">
    <text evidence="1">Belongs to the short-chain dehydrogenases/reductases (SDR) family.</text>
</comment>
<dbReference type="CDD" id="cd05233">
    <property type="entry name" value="SDR_c"/>
    <property type="match status" value="1"/>
</dbReference>
<evidence type="ECO:0000256" key="1">
    <source>
        <dbReference type="RuleBase" id="RU000363"/>
    </source>
</evidence>
<organism evidence="2 3">
    <name type="scientific">Candidatus Xianfuyuplasma coldseepsis</name>
    <dbReference type="NCBI Taxonomy" id="2782163"/>
    <lineage>
        <taxon>Bacteria</taxon>
        <taxon>Bacillati</taxon>
        <taxon>Mycoplasmatota</taxon>
        <taxon>Mollicutes</taxon>
        <taxon>Candidatus Izemoplasmatales</taxon>
        <taxon>Candidatus Izemoplasmataceae</taxon>
        <taxon>Candidatus Xianfuyuplasma</taxon>
    </lineage>
</organism>
<dbReference type="PRINTS" id="PR00080">
    <property type="entry name" value="SDRFAMILY"/>
</dbReference>
<name>A0A7L7KR70_9MOLU</name>
<sequence length="248" mass="28050">MHVFITGGTRGIGHGLVREFLKQGHQVSYTGTSQTSIEASQQNLQRPFQAFICDVREKTQIVLAKEQAIASFGPIDIWINNAGVDQDHKVVSELSDVEIKRVIDINVTGMMLGTSVALEHMIKKQQGIVYNMEGLGSNNMKIPKTLIYGSSKRLLTYFSQGCNKELKTYKEVFVGTMQPGMVFTELLLRNIGDGQRIARILGSTVEEVTPFLVKHALKKKQRISYLTTRRIVWRFLTRSWRPQPLPKK</sequence>
<evidence type="ECO:0000313" key="3">
    <source>
        <dbReference type="Proteomes" id="UP000514720"/>
    </source>
</evidence>
<dbReference type="GO" id="GO:0015996">
    <property type="term" value="P:chlorophyll catabolic process"/>
    <property type="evidence" value="ECO:0007669"/>
    <property type="project" value="TreeGrafter"/>
</dbReference>
<dbReference type="AlphaFoldDB" id="A0A7L7KR70"/>
<dbReference type="Proteomes" id="UP000514720">
    <property type="component" value="Chromosome"/>
</dbReference>
<dbReference type="PANTHER" id="PTHR24314:SF21">
    <property type="entry name" value="CHLOROPHYLL(IDE) B REDUCTASE NYC1, CHLOROPLASTIC-RELATED"/>
    <property type="match status" value="1"/>
</dbReference>
<dbReference type="GO" id="GO:0034256">
    <property type="term" value="F:chlorophyll(ide) b reductase activity"/>
    <property type="evidence" value="ECO:0007669"/>
    <property type="project" value="TreeGrafter"/>
</dbReference>
<evidence type="ECO:0000313" key="2">
    <source>
        <dbReference type="EMBL" id="QMS85321.1"/>
    </source>
</evidence>
<dbReference type="EMBL" id="CP048914">
    <property type="protein sequence ID" value="QMS85321.1"/>
    <property type="molecule type" value="Genomic_DNA"/>
</dbReference>
<dbReference type="RefSeq" id="WP_258877113.1">
    <property type="nucleotide sequence ID" value="NZ_CP048914.1"/>
</dbReference>
<reference evidence="2 3" key="1">
    <citation type="submission" date="2020-02" db="EMBL/GenBank/DDBJ databases">
        <authorList>
            <person name="Zheng R.K."/>
            <person name="Sun C.M."/>
        </authorList>
    </citation>
    <scope>NUCLEOTIDE SEQUENCE [LARGE SCALE GENOMIC DNA]</scope>
    <source>
        <strain evidence="3">zrk13</strain>
    </source>
</reference>
<keyword evidence="3" id="KW-1185">Reference proteome</keyword>
<dbReference type="KEGG" id="xcl:G4Z02_05995"/>
<dbReference type="InterPro" id="IPR052625">
    <property type="entry name" value="Chl_b_Red"/>
</dbReference>
<dbReference type="PANTHER" id="PTHR24314">
    <property type="entry name" value="NON-SPECIFIC LIPID TRANSFER PROTEIN-RELATED"/>
    <property type="match status" value="1"/>
</dbReference>
<dbReference type="Gene3D" id="3.40.50.720">
    <property type="entry name" value="NAD(P)-binding Rossmann-like Domain"/>
    <property type="match status" value="1"/>
</dbReference>
<gene>
    <name evidence="2" type="ORF">G4Z02_05995</name>
</gene>
<dbReference type="SUPFAM" id="SSF51735">
    <property type="entry name" value="NAD(P)-binding Rossmann-fold domains"/>
    <property type="match status" value="1"/>
</dbReference>
<proteinExistence type="inferred from homology"/>
<accession>A0A7L7KR70</accession>
<dbReference type="PRINTS" id="PR00081">
    <property type="entry name" value="GDHRDH"/>
</dbReference>
<protein>
    <submittedName>
        <fullName evidence="2">SDR family oxidoreductase</fullName>
    </submittedName>
</protein>